<name>A0A1G2B484_9BACT</name>
<protein>
    <recommendedName>
        <fullName evidence="9">Transcription-repair-coupling factor</fullName>
        <shortName evidence="9">TRCF</shortName>
        <ecNumber evidence="9">3.6.4.-</ecNumber>
    </recommendedName>
</protein>
<evidence type="ECO:0000256" key="4">
    <source>
        <dbReference type="ARBA" id="ARBA00022801"/>
    </source>
</evidence>
<comment type="similarity">
    <text evidence="9">In the C-terminal section; belongs to the helicase family. RecG subfamily.</text>
</comment>
<dbReference type="Gene3D" id="3.30.2060.10">
    <property type="entry name" value="Penicillin-binding protein 1b domain"/>
    <property type="match status" value="1"/>
</dbReference>
<keyword evidence="5" id="KW-0347">Helicase</keyword>
<dbReference type="PROSITE" id="PS51192">
    <property type="entry name" value="HELICASE_ATP_BIND_1"/>
    <property type="match status" value="1"/>
</dbReference>
<dbReference type="NCBIfam" id="TIGR00580">
    <property type="entry name" value="mfd"/>
    <property type="match status" value="1"/>
</dbReference>
<dbReference type="GO" id="GO:0003684">
    <property type="term" value="F:damaged DNA binding"/>
    <property type="evidence" value="ECO:0007669"/>
    <property type="project" value="InterPro"/>
</dbReference>
<keyword evidence="1 9" id="KW-0963">Cytoplasm</keyword>
<keyword evidence="4 9" id="KW-0378">Hydrolase</keyword>
<dbReference type="SMART" id="SM00490">
    <property type="entry name" value="HELICc"/>
    <property type="match status" value="1"/>
</dbReference>
<dbReference type="GO" id="GO:0003678">
    <property type="term" value="F:DNA helicase activity"/>
    <property type="evidence" value="ECO:0007669"/>
    <property type="project" value="TreeGrafter"/>
</dbReference>
<dbReference type="InterPro" id="IPR037235">
    <property type="entry name" value="TRCF-like_C_D7"/>
</dbReference>
<evidence type="ECO:0000259" key="10">
    <source>
        <dbReference type="PROSITE" id="PS51192"/>
    </source>
</evidence>
<dbReference type="Gene3D" id="3.40.50.300">
    <property type="entry name" value="P-loop containing nucleotide triphosphate hydrolases"/>
    <property type="match status" value="2"/>
</dbReference>
<comment type="caution">
    <text evidence="12">The sequence shown here is derived from an EMBL/GenBank/DDBJ whole genome shotgun (WGS) entry which is preliminary data.</text>
</comment>
<evidence type="ECO:0000256" key="5">
    <source>
        <dbReference type="ARBA" id="ARBA00022806"/>
    </source>
</evidence>
<evidence type="ECO:0000313" key="13">
    <source>
        <dbReference type="Proteomes" id="UP000179164"/>
    </source>
</evidence>
<sequence>MPKQPKCAKLTTVQLKTRENLALVDNSSSHPVDRLGDPSALSRLVQHLEKYQETYISGSPSRSAQTFVIAKLPFLKDQGAFFWLTANEKEEEVISQLLSYWRPDLPILHGNESMRPDQLLILLRNEPFFFIVPAERTHEPLPHPDELLNSLIQYEKGAATSPSDVAQELVKRGYEWNVVADTHGTYSRRGGIIDVYPLGAKGPVRIECDERSIVVISSIDPLSKKTGAPIPSLEIPPAKLHSSYRADAWMYLKRATHPYVILDSPDELAERVPEWDETYEQVRQHKQIIWESFKTRQRDIDMRFKRSPLYYNRLNTLAQDLVKLQNEQTTIYIASNKEKELRVLFEEKKISKRISFLPEPPSSFTGFANEEQRFQILTNIEIFGNTETSNGLPKRVEMAFITELRPGDYVVHIDHGIARFRGMTKNVVEGISKEYFVLEYAENDKLYVPIETAEKISKYIGLANPKLHRLSGGQWYQITRKIKEEAKLLAHDLLKLYARRAASKTTVMGSKTKEEHALDQSFPYEETPDQLQAIVDVDKDLTRTKPMDRLICGDVGFGKTEVAIRAALKAVMNRTQVALLSPTTILTQQHFDTFTERLKNLPAKVAILSRFVSEKEERETVARITAGDVDIVIGTHRLLSPDITFKNLGLIIIDEEQRFGVQHKERLKTLRTQAHILTLTATPIPRTLNIALSGIRDVSIIETPPEGRLPIETIIERHDTNLIVRAIRQELERKGQVYYLYNNVETIDFAARELNKLIPEARIGVAHGKLSERLLSQAMRDFDTKKTDILVCSTIIENGLDLPNVNTLIVENATKFGLAQLYQLRGRIGRGVRQAYAYFLYDRKKLTGTAKRRLHALLEAKELGSGFQLALRDLEIRGTGNILGKEQHGKVSAIGLAMYTRLLSQAVKELKTGAIETIRDVTIDLPVEIGIPKTFMPAEGERLVMYQKIANLSSPDELSVFKKRVTYRQKIPKSFENLFDVLEIKLIAQKTDIVTIDTVSIPGPTPDKHKRIIITFAHHLDTKKLGQLLERNSHWQFTQNQIKIDLETLGDAWLQVLKEEIRLWQLERQTTAVHEKKAART</sequence>
<dbReference type="Proteomes" id="UP000179164">
    <property type="component" value="Unassembled WGS sequence"/>
</dbReference>
<accession>A0A1G2B484</accession>
<dbReference type="SMART" id="SM01058">
    <property type="entry name" value="CarD_TRCF"/>
    <property type="match status" value="1"/>
</dbReference>
<keyword evidence="2 9" id="KW-0547">Nucleotide-binding</keyword>
<dbReference type="SMART" id="SM00982">
    <property type="entry name" value="TRCF"/>
    <property type="match status" value="1"/>
</dbReference>
<evidence type="ECO:0000256" key="7">
    <source>
        <dbReference type="ARBA" id="ARBA00023125"/>
    </source>
</evidence>
<evidence type="ECO:0000256" key="9">
    <source>
        <dbReference type="HAMAP-Rule" id="MF_00969"/>
    </source>
</evidence>
<dbReference type="InterPro" id="IPR005118">
    <property type="entry name" value="TRCF_C"/>
</dbReference>
<dbReference type="SUPFAM" id="SSF143517">
    <property type="entry name" value="TRCF domain-like"/>
    <property type="match status" value="1"/>
</dbReference>
<dbReference type="InterPro" id="IPR047112">
    <property type="entry name" value="RecG/Mfd"/>
</dbReference>
<dbReference type="SUPFAM" id="SSF52540">
    <property type="entry name" value="P-loop containing nucleoside triphosphate hydrolases"/>
    <property type="match status" value="3"/>
</dbReference>
<dbReference type="Gene3D" id="2.40.10.170">
    <property type="match status" value="1"/>
</dbReference>
<dbReference type="GO" id="GO:0006355">
    <property type="term" value="P:regulation of DNA-templated transcription"/>
    <property type="evidence" value="ECO:0007669"/>
    <property type="project" value="UniProtKB-UniRule"/>
</dbReference>
<dbReference type="HAMAP" id="MF_00969">
    <property type="entry name" value="TRCF"/>
    <property type="match status" value="1"/>
</dbReference>
<dbReference type="STRING" id="1798543.A2898_00705"/>
<evidence type="ECO:0000313" key="12">
    <source>
        <dbReference type="EMBL" id="OGY83027.1"/>
    </source>
</evidence>
<dbReference type="Pfam" id="PF03461">
    <property type="entry name" value="TRCF"/>
    <property type="match status" value="1"/>
</dbReference>
<dbReference type="Pfam" id="PF00271">
    <property type="entry name" value="Helicase_C"/>
    <property type="match status" value="1"/>
</dbReference>
<organism evidence="12 13">
    <name type="scientific">Candidatus Kerfeldbacteria bacterium RIFCSPLOWO2_01_FULL_48_11</name>
    <dbReference type="NCBI Taxonomy" id="1798543"/>
    <lineage>
        <taxon>Bacteria</taxon>
        <taxon>Candidatus Kerfeldiibacteriota</taxon>
    </lineage>
</organism>
<keyword evidence="3 9" id="KW-0227">DNA damage</keyword>
<dbReference type="PANTHER" id="PTHR47964:SF1">
    <property type="entry name" value="ATP-DEPENDENT DNA HELICASE HOMOLOG RECG, CHLOROPLASTIC"/>
    <property type="match status" value="1"/>
</dbReference>
<dbReference type="InterPro" id="IPR041471">
    <property type="entry name" value="UvrB_inter"/>
</dbReference>
<dbReference type="GO" id="GO:0016787">
    <property type="term" value="F:hydrolase activity"/>
    <property type="evidence" value="ECO:0007669"/>
    <property type="project" value="UniProtKB-KW"/>
</dbReference>
<dbReference type="CDD" id="cd17991">
    <property type="entry name" value="DEXHc_TRCF"/>
    <property type="match status" value="1"/>
</dbReference>
<dbReference type="InterPro" id="IPR011545">
    <property type="entry name" value="DEAD/DEAH_box_helicase_dom"/>
</dbReference>
<comment type="subcellular location">
    <subcellularLocation>
        <location evidence="9">Cytoplasm</location>
    </subcellularLocation>
</comment>
<reference evidence="12 13" key="1">
    <citation type="journal article" date="2016" name="Nat. Commun.">
        <title>Thousands of microbial genomes shed light on interconnected biogeochemical processes in an aquifer system.</title>
        <authorList>
            <person name="Anantharaman K."/>
            <person name="Brown C.T."/>
            <person name="Hug L.A."/>
            <person name="Sharon I."/>
            <person name="Castelle C.J."/>
            <person name="Probst A.J."/>
            <person name="Thomas B.C."/>
            <person name="Singh A."/>
            <person name="Wilkins M.J."/>
            <person name="Karaoz U."/>
            <person name="Brodie E.L."/>
            <person name="Williams K.H."/>
            <person name="Hubbard S.S."/>
            <person name="Banfield J.F."/>
        </authorList>
    </citation>
    <scope>NUCLEOTIDE SEQUENCE [LARGE SCALE GENOMIC DNA]</scope>
</reference>
<dbReference type="SMART" id="SM00487">
    <property type="entry name" value="DEXDc"/>
    <property type="match status" value="1"/>
</dbReference>
<dbReference type="InterPro" id="IPR001650">
    <property type="entry name" value="Helicase_C-like"/>
</dbReference>
<dbReference type="GO" id="GO:0000716">
    <property type="term" value="P:transcription-coupled nucleotide-excision repair, DNA damage recognition"/>
    <property type="evidence" value="ECO:0007669"/>
    <property type="project" value="UniProtKB-UniRule"/>
</dbReference>
<gene>
    <name evidence="9" type="primary">mfd</name>
    <name evidence="12" type="ORF">A2898_00705</name>
</gene>
<keyword evidence="7 9" id="KW-0238">DNA-binding</keyword>
<proteinExistence type="inferred from homology"/>
<comment type="similarity">
    <text evidence="9">In the N-terminal section; belongs to the UvrB family.</text>
</comment>
<dbReference type="PROSITE" id="PS51194">
    <property type="entry name" value="HELICASE_CTER"/>
    <property type="match status" value="1"/>
</dbReference>
<evidence type="ECO:0000256" key="6">
    <source>
        <dbReference type="ARBA" id="ARBA00022840"/>
    </source>
</evidence>
<dbReference type="InterPro" id="IPR004576">
    <property type="entry name" value="Mfd"/>
</dbReference>
<evidence type="ECO:0000256" key="1">
    <source>
        <dbReference type="ARBA" id="ARBA00022490"/>
    </source>
</evidence>
<dbReference type="InterPro" id="IPR014001">
    <property type="entry name" value="Helicase_ATP-bd"/>
</dbReference>
<comment type="function">
    <text evidence="9">Couples transcription and DNA repair by recognizing RNA polymerase (RNAP) stalled at DNA lesions. Mediates ATP-dependent release of RNAP and its truncated transcript from the DNA, and recruitment of nucleotide excision repair machinery to the damaged site.</text>
</comment>
<dbReference type="GO" id="GO:0005524">
    <property type="term" value="F:ATP binding"/>
    <property type="evidence" value="ECO:0007669"/>
    <property type="project" value="UniProtKB-UniRule"/>
</dbReference>
<dbReference type="Pfam" id="PF17757">
    <property type="entry name" value="UvrB_inter"/>
    <property type="match status" value="1"/>
</dbReference>
<dbReference type="AlphaFoldDB" id="A0A1G2B484"/>
<evidence type="ECO:0000256" key="2">
    <source>
        <dbReference type="ARBA" id="ARBA00022741"/>
    </source>
</evidence>
<dbReference type="SUPFAM" id="SSF141259">
    <property type="entry name" value="CarD-like"/>
    <property type="match status" value="1"/>
</dbReference>
<keyword evidence="8 9" id="KW-0234">DNA repair</keyword>
<dbReference type="EMBL" id="MHKE01000016">
    <property type="protein sequence ID" value="OGY83027.1"/>
    <property type="molecule type" value="Genomic_DNA"/>
</dbReference>
<dbReference type="Pfam" id="PF00270">
    <property type="entry name" value="DEAD"/>
    <property type="match status" value="1"/>
</dbReference>
<dbReference type="InterPro" id="IPR036101">
    <property type="entry name" value="CarD-like/TRCF_RID_sf"/>
</dbReference>
<dbReference type="PANTHER" id="PTHR47964">
    <property type="entry name" value="ATP-DEPENDENT DNA HELICASE HOMOLOG RECG, CHLOROPLASTIC"/>
    <property type="match status" value="1"/>
</dbReference>
<keyword evidence="6 9" id="KW-0067">ATP-binding</keyword>
<dbReference type="Pfam" id="PF02559">
    <property type="entry name" value="CarD_TRCF_RID"/>
    <property type="match status" value="1"/>
</dbReference>
<dbReference type="EC" id="3.6.4.-" evidence="9"/>
<feature type="domain" description="Helicase C-terminal" evidence="11">
    <location>
        <begin position="726"/>
        <end position="875"/>
    </location>
</feature>
<dbReference type="GO" id="GO:0005737">
    <property type="term" value="C:cytoplasm"/>
    <property type="evidence" value="ECO:0007669"/>
    <property type="project" value="UniProtKB-SubCell"/>
</dbReference>
<dbReference type="Gene3D" id="3.40.50.11180">
    <property type="match status" value="1"/>
</dbReference>
<evidence type="ECO:0000259" key="11">
    <source>
        <dbReference type="PROSITE" id="PS51194"/>
    </source>
</evidence>
<feature type="domain" description="Helicase ATP-binding" evidence="10">
    <location>
        <begin position="540"/>
        <end position="701"/>
    </location>
</feature>
<dbReference type="InterPro" id="IPR027417">
    <property type="entry name" value="P-loop_NTPase"/>
</dbReference>
<dbReference type="InterPro" id="IPR003711">
    <property type="entry name" value="CarD-like/TRCF_RID"/>
</dbReference>
<evidence type="ECO:0000256" key="8">
    <source>
        <dbReference type="ARBA" id="ARBA00023204"/>
    </source>
</evidence>
<evidence type="ECO:0000256" key="3">
    <source>
        <dbReference type="ARBA" id="ARBA00022763"/>
    </source>
</evidence>
<dbReference type="Gene3D" id="3.90.1150.50">
    <property type="entry name" value="Transcription-repair-coupling factor, D7 domain"/>
    <property type="match status" value="1"/>
</dbReference>